<comment type="caution">
    <text evidence="3">The sequence shown here is derived from an EMBL/GenBank/DDBJ whole genome shotgun (WGS) entry which is preliminary data.</text>
</comment>
<evidence type="ECO:0000313" key="3">
    <source>
        <dbReference type="EMBL" id="KGN82916.1"/>
    </source>
</evidence>
<feature type="domain" description="DUF5723" evidence="2">
    <location>
        <begin position="54"/>
        <end position="438"/>
    </location>
</feature>
<keyword evidence="1" id="KW-0732">Signal</keyword>
<feature type="chain" id="PRO_5001998473" description="DUF5723 domain-containing protein" evidence="1">
    <location>
        <begin position="28"/>
        <end position="459"/>
    </location>
</feature>
<dbReference type="OrthoDB" id="1489601at2"/>
<evidence type="ECO:0000313" key="4">
    <source>
        <dbReference type="Proteomes" id="UP000030125"/>
    </source>
</evidence>
<evidence type="ECO:0000256" key="1">
    <source>
        <dbReference type="SAM" id="SignalP"/>
    </source>
</evidence>
<dbReference type="Pfam" id="PF18990">
    <property type="entry name" value="DUF5723"/>
    <property type="match status" value="1"/>
</dbReference>
<protein>
    <recommendedName>
        <fullName evidence="2">DUF5723 domain-containing protein</fullName>
    </recommendedName>
</protein>
<proteinExistence type="predicted"/>
<dbReference type="RefSeq" id="WP_036850357.1">
    <property type="nucleotide sequence ID" value="NZ_JQJD01000005.1"/>
</dbReference>
<keyword evidence="4" id="KW-1185">Reference proteome</keyword>
<feature type="signal peptide" evidence="1">
    <location>
        <begin position="1"/>
        <end position="27"/>
    </location>
</feature>
<dbReference type="Proteomes" id="UP000030125">
    <property type="component" value="Unassembled WGS sequence"/>
</dbReference>
<accession>A0A0A2EVK5</accession>
<gene>
    <name evidence="3" type="ORF">HQ35_01540</name>
</gene>
<dbReference type="AlphaFoldDB" id="A0A0A2EVK5"/>
<name>A0A0A2EVK5_PORCN</name>
<reference evidence="3 4" key="1">
    <citation type="submission" date="2014-08" db="EMBL/GenBank/DDBJ databases">
        <title>Porphyromonas cangingivalis strain:COT-109_OH1386 Genome sequencing.</title>
        <authorList>
            <person name="Wallis C."/>
            <person name="Deusch O."/>
            <person name="O'Flynn C."/>
            <person name="Davis I."/>
            <person name="Jospin G."/>
            <person name="Darling A.E."/>
            <person name="Coil D.A."/>
            <person name="Alexiev A."/>
            <person name="Horsfall A."/>
            <person name="Kirkwood N."/>
            <person name="Harris S."/>
            <person name="Eisen J.A."/>
        </authorList>
    </citation>
    <scope>NUCLEOTIDE SEQUENCE [LARGE SCALE GENOMIC DNA]</scope>
    <source>
        <strain evidence="4">COT-109 OH1386</strain>
    </source>
</reference>
<dbReference type="STRING" id="36874.HQ34_07055"/>
<dbReference type="InterPro" id="IPR043781">
    <property type="entry name" value="DUF5723"/>
</dbReference>
<sequence length="459" mass="50022">MSSIGKNLFRTLLLLSLLTLTGQSLRAQSPEIPLMGSRADFVRIQLNPSYIPTDVDLVIGIPLISDISVSAHVPFTLYDVAKPSDDKQLLRVYYDRLIKSLSGNNLGLDAEVNLLQFGFKTKVGFFSFSFGAKASAFASIDKSFGTLLSEGNMNTLGEWRRGRMGLMKARVYNELALGYATDKLLDDGRLQVGARLKLLGGHLYAELVQSDFGLYTSPSGDELRLEAFQTGYINAKGLPRTDAQGKIDWSTADVASAVTPRFPSSYGLGVDLGASYKINDRWTVSLSLRDLGFIRWAGSNVLEEDLMGDKAISFKGIDVSDGLTSTPGKKTKTDVIETMKNAFSDNFTYREDKDISSALDASFHAGVTYNPIEKLAITGLLGGSSILGRWRPDVALSANWQPWDLLGTAISVSSLHGTPVTVGWGLVLGNRLQFHFGVNHILPFNLISLQGRAGLSLRF</sequence>
<evidence type="ECO:0000259" key="2">
    <source>
        <dbReference type="Pfam" id="PF18990"/>
    </source>
</evidence>
<dbReference type="eggNOG" id="COG4771">
    <property type="taxonomic scope" value="Bacteria"/>
</dbReference>
<organism evidence="3 4">
    <name type="scientific">Porphyromonas cangingivalis</name>
    <dbReference type="NCBI Taxonomy" id="36874"/>
    <lineage>
        <taxon>Bacteria</taxon>
        <taxon>Pseudomonadati</taxon>
        <taxon>Bacteroidota</taxon>
        <taxon>Bacteroidia</taxon>
        <taxon>Bacteroidales</taxon>
        <taxon>Porphyromonadaceae</taxon>
        <taxon>Porphyromonas</taxon>
    </lineage>
</organism>
<dbReference type="EMBL" id="JQJD01000005">
    <property type="protein sequence ID" value="KGN82916.1"/>
    <property type="molecule type" value="Genomic_DNA"/>
</dbReference>